<evidence type="ECO:0000256" key="9">
    <source>
        <dbReference type="SAM" id="MobiDB-lite"/>
    </source>
</evidence>
<dbReference type="PANTHER" id="PTHR24221">
    <property type="entry name" value="ATP-BINDING CASSETTE SUB-FAMILY B"/>
    <property type="match status" value="1"/>
</dbReference>
<dbReference type="GO" id="GO:0005524">
    <property type="term" value="F:ATP binding"/>
    <property type="evidence" value="ECO:0007669"/>
    <property type="project" value="UniProtKB-KW"/>
</dbReference>
<keyword evidence="7 10" id="KW-1133">Transmembrane helix</keyword>
<dbReference type="InterPro" id="IPR017871">
    <property type="entry name" value="ABC_transporter-like_CS"/>
</dbReference>
<dbReference type="GO" id="GO:0016887">
    <property type="term" value="F:ATP hydrolysis activity"/>
    <property type="evidence" value="ECO:0007669"/>
    <property type="project" value="InterPro"/>
</dbReference>
<dbReference type="SMART" id="SM00382">
    <property type="entry name" value="AAA"/>
    <property type="match status" value="1"/>
</dbReference>
<dbReference type="Proteomes" id="UP000887566">
    <property type="component" value="Unplaced"/>
</dbReference>
<dbReference type="Gene3D" id="1.20.1560.10">
    <property type="entry name" value="ABC transporter type 1, transmembrane domain"/>
    <property type="match status" value="1"/>
</dbReference>
<dbReference type="InterPro" id="IPR039421">
    <property type="entry name" value="Type_1_exporter"/>
</dbReference>
<organism evidence="13 14">
    <name type="scientific">Plectus sambesii</name>
    <dbReference type="NCBI Taxonomy" id="2011161"/>
    <lineage>
        <taxon>Eukaryota</taxon>
        <taxon>Metazoa</taxon>
        <taxon>Ecdysozoa</taxon>
        <taxon>Nematoda</taxon>
        <taxon>Chromadorea</taxon>
        <taxon>Plectida</taxon>
        <taxon>Plectina</taxon>
        <taxon>Plectoidea</taxon>
        <taxon>Plectidae</taxon>
        <taxon>Plectus</taxon>
    </lineage>
</organism>
<dbReference type="PANTHER" id="PTHR24221:SF566">
    <property type="entry name" value="P-GLYCOPROTEIN RELATED"/>
    <property type="match status" value="1"/>
</dbReference>
<proteinExistence type="inferred from homology"/>
<dbReference type="PROSITE" id="PS00211">
    <property type="entry name" value="ABC_TRANSPORTER_1"/>
    <property type="match status" value="1"/>
</dbReference>
<dbReference type="Pfam" id="PF00005">
    <property type="entry name" value="ABC_tran"/>
    <property type="match status" value="1"/>
</dbReference>
<dbReference type="InterPro" id="IPR011527">
    <property type="entry name" value="ABC1_TM_dom"/>
</dbReference>
<keyword evidence="4" id="KW-0677">Repeat</keyword>
<feature type="transmembrane region" description="Helical" evidence="10">
    <location>
        <begin position="143"/>
        <end position="168"/>
    </location>
</feature>
<evidence type="ECO:0000259" key="11">
    <source>
        <dbReference type="PROSITE" id="PS50893"/>
    </source>
</evidence>
<dbReference type="GO" id="GO:0016020">
    <property type="term" value="C:membrane"/>
    <property type="evidence" value="ECO:0007669"/>
    <property type="project" value="UniProtKB-SubCell"/>
</dbReference>
<keyword evidence="5" id="KW-0547">Nucleotide-binding</keyword>
<reference evidence="14" key="1">
    <citation type="submission" date="2022-11" db="UniProtKB">
        <authorList>
            <consortium name="WormBaseParasite"/>
        </authorList>
    </citation>
    <scope>IDENTIFICATION</scope>
</reference>
<sequence length="703" mass="78144">MGSPSELMTAQGIFYRMAKEQAITEAPPGLAGDLSQLGTATSGTEWEGLPPTVRHRRRSTSYSAKINPHPQSDYMPSDAESVDITMRRGLRVDRDAFFPAISALDISETIPEGAETATAPLVVKQRSSFLTIIKMYRDGYWKLLVGVLGCTFKALCFLMWPIMLVAVIESISGTSKNFGFLIMIWFIVVLIRFMAEYVATYLLSEFGSGLVTRLKGSLFHQLLRNQVAYFDEQRNSAANLSSRLSTDTGNVRKLLSERTEQMMTDFLTAVLGSVVATYISPLFSLACCYQLPIMIGARVIEVRANIRRQAKVMPVEENAHKLASIALSHMATIKAYSLQHRFFQMYNAALLPVEHARRQQSRISAIVYAIQNSLVFFIYMCTFIVGSFFIEYGYLQPFDFLRILFLSQIASTRLAIVVTSVNDIVRSFVSSTTLVNVLQEEVPVDNLSDAGLTPGEFDGNIRLSKVRFYYPTRPESAILNELSLNIKAGKTIALVGPSGSGKSTIIQLVQRLYDPVSGRITVNGYDLRDYNLSYLRRKIVPVSQEPTLFDATIWENIAYGLDPLEVTQERIVGAAKLANIHDFIISLPKGYNEPCGEFGAQLSGGQKQRIAIARALIRKPSILLLDEATAALDSASERSVQLALENAAKGATCLVIAHRLSTIQNADEIFVIVAGQIVERGNHNQLLQREGLYYNMCHRQITE</sequence>
<dbReference type="InterPro" id="IPR003439">
    <property type="entry name" value="ABC_transporter-like_ATP-bd"/>
</dbReference>
<dbReference type="InterPro" id="IPR027417">
    <property type="entry name" value="P-loop_NTPase"/>
</dbReference>
<evidence type="ECO:0000313" key="14">
    <source>
        <dbReference type="WBParaSite" id="PSAMB.scaffold4723size13735.g24998.t1"/>
    </source>
</evidence>
<dbReference type="InterPro" id="IPR036640">
    <property type="entry name" value="ABC1_TM_sf"/>
</dbReference>
<dbReference type="FunFam" id="3.40.50.300:FF:001370">
    <property type="entry name" value="p-GlycoProtein related"/>
    <property type="match status" value="1"/>
</dbReference>
<dbReference type="SUPFAM" id="SSF52540">
    <property type="entry name" value="P-loop containing nucleoside triphosphate hydrolases"/>
    <property type="match status" value="1"/>
</dbReference>
<dbReference type="WBParaSite" id="PSAMB.scaffold4723size13735.g24998.t1">
    <property type="protein sequence ID" value="PSAMB.scaffold4723size13735.g24998.t1"/>
    <property type="gene ID" value="PSAMB.scaffold4723size13735.g24998"/>
</dbReference>
<accession>A0A914WPZ8</accession>
<evidence type="ECO:0000313" key="13">
    <source>
        <dbReference type="Proteomes" id="UP000887566"/>
    </source>
</evidence>
<feature type="domain" description="ABC transporter" evidence="11">
    <location>
        <begin position="461"/>
        <end position="699"/>
    </location>
</feature>
<dbReference type="PROSITE" id="PS50929">
    <property type="entry name" value="ABC_TM1F"/>
    <property type="match status" value="1"/>
</dbReference>
<dbReference type="SUPFAM" id="SSF90123">
    <property type="entry name" value="ABC transporter transmembrane region"/>
    <property type="match status" value="1"/>
</dbReference>
<dbReference type="Gene3D" id="3.40.50.300">
    <property type="entry name" value="P-loop containing nucleotide triphosphate hydrolases"/>
    <property type="match status" value="1"/>
</dbReference>
<name>A0A914WPZ8_9BILA</name>
<keyword evidence="6" id="KW-0067">ATP-binding</keyword>
<dbReference type="Pfam" id="PF00664">
    <property type="entry name" value="ABC_membrane"/>
    <property type="match status" value="1"/>
</dbReference>
<evidence type="ECO:0000256" key="8">
    <source>
        <dbReference type="ARBA" id="ARBA00023136"/>
    </source>
</evidence>
<comment type="subcellular location">
    <subcellularLocation>
        <location evidence="1">Membrane</location>
        <topology evidence="1">Multi-pass membrane protein</topology>
    </subcellularLocation>
</comment>
<evidence type="ECO:0000256" key="1">
    <source>
        <dbReference type="ARBA" id="ARBA00004141"/>
    </source>
</evidence>
<evidence type="ECO:0000256" key="7">
    <source>
        <dbReference type="ARBA" id="ARBA00022989"/>
    </source>
</evidence>
<keyword evidence="13" id="KW-1185">Reference proteome</keyword>
<evidence type="ECO:0000256" key="3">
    <source>
        <dbReference type="ARBA" id="ARBA00022692"/>
    </source>
</evidence>
<keyword evidence="3 10" id="KW-0812">Transmembrane</keyword>
<dbReference type="PROSITE" id="PS50893">
    <property type="entry name" value="ABC_TRANSPORTER_2"/>
    <property type="match status" value="1"/>
</dbReference>
<evidence type="ECO:0000259" key="12">
    <source>
        <dbReference type="PROSITE" id="PS50929"/>
    </source>
</evidence>
<dbReference type="InterPro" id="IPR003593">
    <property type="entry name" value="AAA+_ATPase"/>
</dbReference>
<evidence type="ECO:0000256" key="2">
    <source>
        <dbReference type="ARBA" id="ARBA00007577"/>
    </source>
</evidence>
<evidence type="ECO:0000256" key="5">
    <source>
        <dbReference type="ARBA" id="ARBA00022741"/>
    </source>
</evidence>
<feature type="region of interest" description="Disordered" evidence="9">
    <location>
        <begin position="28"/>
        <end position="77"/>
    </location>
</feature>
<evidence type="ECO:0000256" key="6">
    <source>
        <dbReference type="ARBA" id="ARBA00022840"/>
    </source>
</evidence>
<dbReference type="GO" id="GO:0140359">
    <property type="term" value="F:ABC-type transporter activity"/>
    <property type="evidence" value="ECO:0007669"/>
    <property type="project" value="InterPro"/>
</dbReference>
<evidence type="ECO:0000256" key="10">
    <source>
        <dbReference type="SAM" id="Phobius"/>
    </source>
</evidence>
<comment type="similarity">
    <text evidence="2">Belongs to the ABC transporter superfamily. ABCB family. Multidrug resistance exporter (TC 3.A.1.201) subfamily.</text>
</comment>
<feature type="transmembrane region" description="Helical" evidence="10">
    <location>
        <begin position="180"/>
        <end position="203"/>
    </location>
</feature>
<dbReference type="GO" id="GO:0009636">
    <property type="term" value="P:response to toxic substance"/>
    <property type="evidence" value="ECO:0007669"/>
    <property type="project" value="UniProtKB-ARBA"/>
</dbReference>
<protein>
    <submittedName>
        <fullName evidence="14">Uncharacterized protein</fullName>
    </submittedName>
</protein>
<dbReference type="AlphaFoldDB" id="A0A914WPZ8"/>
<evidence type="ECO:0000256" key="4">
    <source>
        <dbReference type="ARBA" id="ARBA00022737"/>
    </source>
</evidence>
<feature type="domain" description="ABC transmembrane type-1" evidence="12">
    <location>
        <begin position="144"/>
        <end position="426"/>
    </location>
</feature>
<keyword evidence="8 10" id="KW-0472">Membrane</keyword>
<dbReference type="CDD" id="cd03249">
    <property type="entry name" value="ABC_MTABC3_MDL1_MDL2"/>
    <property type="match status" value="1"/>
</dbReference>
<feature type="transmembrane region" description="Helical" evidence="10">
    <location>
        <begin position="365"/>
        <end position="390"/>
    </location>
</feature>